<feature type="coiled-coil region" evidence="2">
    <location>
        <begin position="440"/>
        <end position="474"/>
    </location>
</feature>
<reference evidence="5" key="1">
    <citation type="submission" date="2020-11" db="EMBL/GenBank/DDBJ databases">
        <authorList>
            <consortium name="DOE Joint Genome Institute"/>
            <person name="Ahrendt S."/>
            <person name="Riley R."/>
            <person name="Andreopoulos W."/>
            <person name="Labutti K."/>
            <person name="Pangilinan J."/>
            <person name="Ruiz-Duenas F.J."/>
            <person name="Barrasa J.M."/>
            <person name="Sanchez-Garcia M."/>
            <person name="Camarero S."/>
            <person name="Miyauchi S."/>
            <person name="Serrano A."/>
            <person name="Linde D."/>
            <person name="Babiker R."/>
            <person name="Drula E."/>
            <person name="Ayuso-Fernandez I."/>
            <person name="Pacheco R."/>
            <person name="Padilla G."/>
            <person name="Ferreira P."/>
            <person name="Barriuso J."/>
            <person name="Kellner H."/>
            <person name="Castanera R."/>
            <person name="Alfaro M."/>
            <person name="Ramirez L."/>
            <person name="Pisabarro A.G."/>
            <person name="Kuo A."/>
            <person name="Tritt A."/>
            <person name="Lipzen A."/>
            <person name="He G."/>
            <person name="Yan M."/>
            <person name="Ng V."/>
            <person name="Cullen D."/>
            <person name="Martin F."/>
            <person name="Rosso M.-N."/>
            <person name="Henrissat B."/>
            <person name="Hibbett D."/>
            <person name="Martinez A.T."/>
            <person name="Grigoriev I.V."/>
        </authorList>
    </citation>
    <scope>NUCLEOTIDE SEQUENCE</scope>
    <source>
        <strain evidence="5">ATCC 90797</strain>
    </source>
</reference>
<dbReference type="Proteomes" id="UP000807025">
    <property type="component" value="Unassembled WGS sequence"/>
</dbReference>
<protein>
    <recommendedName>
        <fullName evidence="4">C3H1-type domain-containing protein</fullName>
    </recommendedName>
</protein>
<keyword evidence="1" id="KW-0862">Zinc</keyword>
<accession>A0A9P6DDK1</accession>
<feature type="zinc finger region" description="C3H1-type" evidence="1">
    <location>
        <begin position="13"/>
        <end position="46"/>
    </location>
</feature>
<dbReference type="GO" id="GO:0008270">
    <property type="term" value="F:zinc ion binding"/>
    <property type="evidence" value="ECO:0007669"/>
    <property type="project" value="UniProtKB-KW"/>
</dbReference>
<feature type="compositionally biased region" description="Polar residues" evidence="3">
    <location>
        <begin position="181"/>
        <end position="192"/>
    </location>
</feature>
<feature type="region of interest" description="Disordered" evidence="3">
    <location>
        <begin position="377"/>
        <end position="433"/>
    </location>
</feature>
<proteinExistence type="predicted"/>
<dbReference type="EMBL" id="MU154525">
    <property type="protein sequence ID" value="KAF9500887.1"/>
    <property type="molecule type" value="Genomic_DNA"/>
</dbReference>
<keyword evidence="2" id="KW-0175">Coiled coil</keyword>
<keyword evidence="1" id="KW-0863">Zinc-finger</keyword>
<dbReference type="AlphaFoldDB" id="A0A9P6DDK1"/>
<feature type="compositionally biased region" description="Basic and acidic residues" evidence="3">
    <location>
        <begin position="132"/>
        <end position="158"/>
    </location>
</feature>
<feature type="compositionally biased region" description="Basic and acidic residues" evidence="3">
    <location>
        <begin position="165"/>
        <end position="174"/>
    </location>
</feature>
<organism evidence="5 6">
    <name type="scientific">Pleurotus eryngii</name>
    <name type="common">Boletus of the steppes</name>
    <dbReference type="NCBI Taxonomy" id="5323"/>
    <lineage>
        <taxon>Eukaryota</taxon>
        <taxon>Fungi</taxon>
        <taxon>Dikarya</taxon>
        <taxon>Basidiomycota</taxon>
        <taxon>Agaricomycotina</taxon>
        <taxon>Agaricomycetes</taxon>
        <taxon>Agaricomycetidae</taxon>
        <taxon>Agaricales</taxon>
        <taxon>Pleurotineae</taxon>
        <taxon>Pleurotaceae</taxon>
        <taxon>Pleurotus</taxon>
    </lineage>
</organism>
<feature type="region of interest" description="Disordered" evidence="3">
    <location>
        <begin position="119"/>
        <end position="211"/>
    </location>
</feature>
<evidence type="ECO:0000313" key="6">
    <source>
        <dbReference type="Proteomes" id="UP000807025"/>
    </source>
</evidence>
<dbReference type="PROSITE" id="PS50103">
    <property type="entry name" value="ZF_C3H1"/>
    <property type="match status" value="1"/>
</dbReference>
<feature type="compositionally biased region" description="Basic and acidic residues" evidence="3">
    <location>
        <begin position="55"/>
        <end position="71"/>
    </location>
</feature>
<comment type="caution">
    <text evidence="5">The sequence shown here is derived from an EMBL/GenBank/DDBJ whole genome shotgun (WGS) entry which is preliminary data.</text>
</comment>
<evidence type="ECO:0000313" key="5">
    <source>
        <dbReference type="EMBL" id="KAF9500887.1"/>
    </source>
</evidence>
<feature type="compositionally biased region" description="Basic and acidic residues" evidence="3">
    <location>
        <begin position="423"/>
        <end position="432"/>
    </location>
</feature>
<evidence type="ECO:0000256" key="2">
    <source>
        <dbReference type="SAM" id="Coils"/>
    </source>
</evidence>
<name>A0A9P6DDK1_PLEER</name>
<evidence type="ECO:0000256" key="1">
    <source>
        <dbReference type="PROSITE-ProRule" id="PRU00723"/>
    </source>
</evidence>
<feature type="compositionally biased region" description="Basic and acidic residues" evidence="3">
    <location>
        <begin position="193"/>
        <end position="207"/>
    </location>
</feature>
<sequence length="475" mass="53449">MSKANGSSAKLGAYKKVPCRYFDSHGGALDPPCPQGDICRFLHPEDADWGKWKANNKGRDRKLPPKPEKYTRSNGKHVIHERKGNDKMFDEYQANRRLDALVPQSDLFERYKVDTGIVDTEHDVQRGPAPRYRCDNDFSLRNREGPGHRRKDRGKDSTLRSSSGGEERYGFKTEEIEDTSFHTQNPSLTWENETNRGKKLEAKRSENEGPAVKEVVSAAREYSTPASRQSWPKIQLLHDVKTSETFSKMFKDISKLASTAVMNAAQQAVEEKKLSAYTELSASVSKISSSASSMMAPALAEVFLHHTESKQRADQSSAALEAAWTKIMNEFLSEINWNVEEGLRNIVKHLEGQDITRVRKQGSLGLKRAWDGRGATEVGRHPSLEGGWQGKISGRNRATSGSDCGGRAPAKRRRTGGSSHTPEANDHFKDDLNPYTTSFVESLRQQMNMQDRQLQALQRENKELRNTIVQRRACS</sequence>
<dbReference type="OrthoDB" id="2677428at2759"/>
<keyword evidence="6" id="KW-1185">Reference proteome</keyword>
<dbReference type="InterPro" id="IPR000571">
    <property type="entry name" value="Znf_CCCH"/>
</dbReference>
<feature type="domain" description="C3H1-type" evidence="4">
    <location>
        <begin position="13"/>
        <end position="46"/>
    </location>
</feature>
<gene>
    <name evidence="5" type="ORF">BDN71DRAFT_946545</name>
</gene>
<evidence type="ECO:0000256" key="3">
    <source>
        <dbReference type="SAM" id="MobiDB-lite"/>
    </source>
</evidence>
<feature type="region of interest" description="Disordered" evidence="3">
    <location>
        <begin position="55"/>
        <end position="75"/>
    </location>
</feature>
<keyword evidence="1" id="KW-0479">Metal-binding</keyword>
<evidence type="ECO:0000259" key="4">
    <source>
        <dbReference type="PROSITE" id="PS50103"/>
    </source>
</evidence>